<reference evidence="1 2" key="1">
    <citation type="submission" date="2015-01" db="EMBL/GenBank/DDBJ databases">
        <title>Vibrio sp. C1 JCM 19231 whole genome shotgun sequence.</title>
        <authorList>
            <person name="Sawabe T."/>
            <person name="Meirelles P."/>
            <person name="Feng G."/>
            <person name="Sayaka M."/>
            <person name="Hattori M."/>
            <person name="Ohkuma M."/>
        </authorList>
    </citation>
    <scope>NUCLEOTIDE SEQUENCE [LARGE SCALE GENOMIC DNA]</scope>
    <source>
        <strain evidence="2">JCM 19231</strain>
    </source>
</reference>
<gene>
    <name evidence="1" type="ORF">JCM19231_3178</name>
</gene>
<evidence type="ECO:0000313" key="2">
    <source>
        <dbReference type="Proteomes" id="UP000031671"/>
    </source>
</evidence>
<dbReference type="AlphaFoldDB" id="A0A0B8P6Y0"/>
<keyword evidence="2" id="KW-1185">Reference proteome</keyword>
<sequence>MRSASQIKALGTTQYSSSCTESPIIPEFPPFGFGFKPAFYYYV</sequence>
<organism evidence="1 2">
    <name type="scientific">Vibrio ishigakensis</name>
    <dbReference type="NCBI Taxonomy" id="1481914"/>
    <lineage>
        <taxon>Bacteria</taxon>
        <taxon>Pseudomonadati</taxon>
        <taxon>Pseudomonadota</taxon>
        <taxon>Gammaproteobacteria</taxon>
        <taxon>Vibrionales</taxon>
        <taxon>Vibrionaceae</taxon>
        <taxon>Vibrio</taxon>
    </lineage>
</organism>
<reference evidence="1 2" key="2">
    <citation type="submission" date="2015-01" db="EMBL/GenBank/DDBJ databases">
        <authorList>
            <consortium name="NBRP consortium"/>
            <person name="Sawabe T."/>
            <person name="Meirelles P."/>
            <person name="Feng G."/>
            <person name="Sayaka M."/>
            <person name="Hattori M."/>
            <person name="Ohkuma M."/>
        </authorList>
    </citation>
    <scope>NUCLEOTIDE SEQUENCE [LARGE SCALE GENOMIC DNA]</scope>
    <source>
        <strain evidence="2">JCM 19231</strain>
    </source>
</reference>
<evidence type="ECO:0000313" key="1">
    <source>
        <dbReference type="EMBL" id="GAM58704.1"/>
    </source>
</evidence>
<dbReference type="EMBL" id="BBRZ01000100">
    <property type="protein sequence ID" value="GAM58704.1"/>
    <property type="molecule type" value="Genomic_DNA"/>
</dbReference>
<comment type="caution">
    <text evidence="1">The sequence shown here is derived from an EMBL/GenBank/DDBJ whole genome shotgun (WGS) entry which is preliminary data.</text>
</comment>
<protein>
    <submittedName>
        <fullName evidence="1">Uncharacterized protein</fullName>
    </submittedName>
</protein>
<accession>A0A0B8P6Y0</accession>
<name>A0A0B8P6Y0_9VIBR</name>
<dbReference type="Proteomes" id="UP000031671">
    <property type="component" value="Unassembled WGS sequence"/>
</dbReference>
<proteinExistence type="predicted"/>